<accession>A0ACB9AKS8</accession>
<evidence type="ECO:0000313" key="2">
    <source>
        <dbReference type="Proteomes" id="UP001055811"/>
    </source>
</evidence>
<reference evidence="2" key="1">
    <citation type="journal article" date="2022" name="Mol. Ecol. Resour.">
        <title>The genomes of chicory, endive, great burdock and yacon provide insights into Asteraceae palaeo-polyploidization history and plant inulin production.</title>
        <authorList>
            <person name="Fan W."/>
            <person name="Wang S."/>
            <person name="Wang H."/>
            <person name="Wang A."/>
            <person name="Jiang F."/>
            <person name="Liu H."/>
            <person name="Zhao H."/>
            <person name="Xu D."/>
            <person name="Zhang Y."/>
        </authorList>
    </citation>
    <scope>NUCLEOTIDE SEQUENCE [LARGE SCALE GENOMIC DNA]</scope>
    <source>
        <strain evidence="2">cv. Punajuju</strain>
    </source>
</reference>
<sequence length="258" mass="28887">MSAYNYVVTAHKPTNVTHSCVGNFTGPQQLNLIIAKCTRIEIHLLTPQGLQPMLDVPIYGRIATLELFRPHGETQDLLFIATERFVVCVLQWDAEANMVVTRAMRDVSDGIETPTHKGHGQIGIIDPDCRLTALHLYDGFLNAIPFDNKGKLTEAFYIKLKEREVLDIKFLYGCPKPTIVVLYQDDKVARHVKTYEVSLKDHNSVEGPWSQHNLDTGSDFIIPVPPPFCGVLIIGENKIVYYGASASKEIPIRAKIAF</sequence>
<dbReference type="Proteomes" id="UP001055811">
    <property type="component" value="Linkage Group LG07"/>
</dbReference>
<dbReference type="EMBL" id="CM042015">
    <property type="protein sequence ID" value="KAI3709968.1"/>
    <property type="molecule type" value="Genomic_DNA"/>
</dbReference>
<reference evidence="1 2" key="2">
    <citation type="journal article" date="2022" name="Mol. Ecol. Resour.">
        <title>The genomes of chicory, endive, great burdock and yacon provide insights into Asteraceae paleo-polyploidization history and plant inulin production.</title>
        <authorList>
            <person name="Fan W."/>
            <person name="Wang S."/>
            <person name="Wang H."/>
            <person name="Wang A."/>
            <person name="Jiang F."/>
            <person name="Liu H."/>
            <person name="Zhao H."/>
            <person name="Xu D."/>
            <person name="Zhang Y."/>
        </authorList>
    </citation>
    <scope>NUCLEOTIDE SEQUENCE [LARGE SCALE GENOMIC DNA]</scope>
    <source>
        <strain evidence="2">cv. Punajuju</strain>
        <tissue evidence="1">Leaves</tissue>
    </source>
</reference>
<protein>
    <submittedName>
        <fullName evidence="1">Uncharacterized protein</fullName>
    </submittedName>
</protein>
<gene>
    <name evidence="1" type="ORF">L2E82_39739</name>
</gene>
<name>A0ACB9AKS8_CICIN</name>
<evidence type="ECO:0000313" key="1">
    <source>
        <dbReference type="EMBL" id="KAI3709968.1"/>
    </source>
</evidence>
<organism evidence="1 2">
    <name type="scientific">Cichorium intybus</name>
    <name type="common">Chicory</name>
    <dbReference type="NCBI Taxonomy" id="13427"/>
    <lineage>
        <taxon>Eukaryota</taxon>
        <taxon>Viridiplantae</taxon>
        <taxon>Streptophyta</taxon>
        <taxon>Embryophyta</taxon>
        <taxon>Tracheophyta</taxon>
        <taxon>Spermatophyta</taxon>
        <taxon>Magnoliopsida</taxon>
        <taxon>eudicotyledons</taxon>
        <taxon>Gunneridae</taxon>
        <taxon>Pentapetalae</taxon>
        <taxon>asterids</taxon>
        <taxon>campanulids</taxon>
        <taxon>Asterales</taxon>
        <taxon>Asteraceae</taxon>
        <taxon>Cichorioideae</taxon>
        <taxon>Cichorieae</taxon>
        <taxon>Cichoriinae</taxon>
        <taxon>Cichorium</taxon>
    </lineage>
</organism>
<proteinExistence type="predicted"/>
<comment type="caution">
    <text evidence="1">The sequence shown here is derived from an EMBL/GenBank/DDBJ whole genome shotgun (WGS) entry which is preliminary data.</text>
</comment>
<keyword evidence="2" id="KW-1185">Reference proteome</keyword>